<dbReference type="RefSeq" id="WP_202337131.1">
    <property type="nucleotide sequence ID" value="NZ_CP068439.1"/>
</dbReference>
<reference evidence="1 2" key="1">
    <citation type="submission" date="2021-01" db="EMBL/GenBank/DDBJ databases">
        <title>Aequorivita sp. strain KX20305, a bacterium isolated from the sediment collected at a cold seep field in South China Sea.</title>
        <authorList>
            <person name="Zhang H."/>
            <person name="Li C."/>
        </authorList>
    </citation>
    <scope>NUCLEOTIDE SEQUENCE [LARGE SCALE GENOMIC DNA]</scope>
    <source>
        <strain evidence="1 2">KX20305</strain>
    </source>
</reference>
<protein>
    <submittedName>
        <fullName evidence="1">Membrane protein insertion efficiency factor YidD</fullName>
    </submittedName>
</protein>
<evidence type="ECO:0000313" key="1">
    <source>
        <dbReference type="EMBL" id="QQX77230.1"/>
    </source>
</evidence>
<keyword evidence="2" id="KW-1185">Reference proteome</keyword>
<dbReference type="EMBL" id="CP068439">
    <property type="protein sequence ID" value="QQX77230.1"/>
    <property type="molecule type" value="Genomic_DNA"/>
</dbReference>
<proteinExistence type="predicted"/>
<organism evidence="1 2">
    <name type="scientific">Aequorivita iocasae</name>
    <dbReference type="NCBI Taxonomy" id="2803865"/>
    <lineage>
        <taxon>Bacteria</taxon>
        <taxon>Pseudomonadati</taxon>
        <taxon>Bacteroidota</taxon>
        <taxon>Flavobacteriia</taxon>
        <taxon>Flavobacteriales</taxon>
        <taxon>Flavobacteriaceae</taxon>
        <taxon>Aequorivita</taxon>
    </lineage>
</organism>
<sequence length="105" mass="12115">MIKAILILIIKCYWLIIPRSSRRKCLFKVSCSHYVYQQTKINGHAGLRALLFRIKNCNPSYQIIDLGDEKILVTKTNKVFSEKELNKLILNPPNAPEKTKAPKQC</sequence>
<dbReference type="Pfam" id="PF01809">
    <property type="entry name" value="YidD"/>
    <property type="match status" value="1"/>
</dbReference>
<accession>A0ABX7DTS9</accession>
<dbReference type="InterPro" id="IPR002696">
    <property type="entry name" value="Membr_insert_effic_factor_YidD"/>
</dbReference>
<gene>
    <name evidence="1" type="primary">yidD</name>
    <name evidence="1" type="ORF">JK629_02870</name>
</gene>
<dbReference type="Proteomes" id="UP000629420">
    <property type="component" value="Chromosome"/>
</dbReference>
<evidence type="ECO:0000313" key="2">
    <source>
        <dbReference type="Proteomes" id="UP000629420"/>
    </source>
</evidence>
<dbReference type="SMART" id="SM01234">
    <property type="entry name" value="Haemolytic"/>
    <property type="match status" value="1"/>
</dbReference>
<dbReference type="NCBIfam" id="TIGR00278">
    <property type="entry name" value="membrane protein insertion efficiency factor YidD"/>
    <property type="match status" value="1"/>
</dbReference>
<name>A0ABX7DTS9_9FLAO</name>